<gene>
    <name evidence="2" type="ORF">ABOM_008194</name>
</gene>
<feature type="region of interest" description="Disordered" evidence="1">
    <location>
        <begin position="1"/>
        <end position="59"/>
    </location>
</feature>
<name>A0A1F7ZTJ9_9EURO</name>
<evidence type="ECO:0000313" key="3">
    <source>
        <dbReference type="Proteomes" id="UP000179179"/>
    </source>
</evidence>
<sequence length="358" mass="40254">MPRSVPPASPSEVESGDPLQGSLTGLSLTDARETGTVERKPSGFNPFAPSSATDTGSVDELTRDVIPQQLARLQQPREFVLRATDDLYIQGQQFKEKWKVSENSFLNWKALLSGWREFPAILLLNPSPFDDLVFHRMVDKSPTLSWLEETLGKVELQLEDVIIIDTFPMLRDTLRDDILSQLGPAGRDELVRESFALTRASLALIRPRVLISCQCSTRPDNERWGLFKDDELVQQLCSSVLRAQSRRVRELDVDGHRMSVVQGMHPQYVVQYEPALEGILVELFTQVFRPFGEWQSRRVAMKQALGDAGVVLLGLLGLLQRQIRIYGHLFKQGGGELEGPVAAGHVEELGKQLAEWRE</sequence>
<dbReference type="EMBL" id="LYCR01000083">
    <property type="protein sequence ID" value="OGM42776.1"/>
    <property type="molecule type" value="Genomic_DNA"/>
</dbReference>
<dbReference type="STRING" id="109264.A0A1F7ZTJ9"/>
<dbReference type="GeneID" id="34451584"/>
<dbReference type="RefSeq" id="XP_022386493.1">
    <property type="nucleotide sequence ID" value="XM_022535323.1"/>
</dbReference>
<evidence type="ECO:0000313" key="2">
    <source>
        <dbReference type="EMBL" id="OGM42776.1"/>
    </source>
</evidence>
<feature type="compositionally biased region" description="Basic and acidic residues" evidence="1">
    <location>
        <begin position="30"/>
        <end position="41"/>
    </location>
</feature>
<comment type="caution">
    <text evidence="2">The sequence shown here is derived from an EMBL/GenBank/DDBJ whole genome shotgun (WGS) entry which is preliminary data.</text>
</comment>
<organism evidence="2 3">
    <name type="scientific">Aspergillus bombycis</name>
    <dbReference type="NCBI Taxonomy" id="109264"/>
    <lineage>
        <taxon>Eukaryota</taxon>
        <taxon>Fungi</taxon>
        <taxon>Dikarya</taxon>
        <taxon>Ascomycota</taxon>
        <taxon>Pezizomycotina</taxon>
        <taxon>Eurotiomycetes</taxon>
        <taxon>Eurotiomycetidae</taxon>
        <taxon>Eurotiales</taxon>
        <taxon>Aspergillaceae</taxon>
        <taxon>Aspergillus</taxon>
    </lineage>
</organism>
<keyword evidence="3" id="KW-1185">Reference proteome</keyword>
<proteinExistence type="predicted"/>
<protein>
    <submittedName>
        <fullName evidence="2">Uncharacterized protein</fullName>
    </submittedName>
</protein>
<accession>A0A1F7ZTJ9</accession>
<dbReference type="AlphaFoldDB" id="A0A1F7ZTJ9"/>
<reference evidence="2 3" key="1">
    <citation type="journal article" date="2016" name="Genome Biol. Evol.">
        <title>Draft genome sequence of an aflatoxigenic Aspergillus species, A. bombycis.</title>
        <authorList>
            <person name="Moore G.G."/>
            <person name="Mack B.M."/>
            <person name="Beltz S.B."/>
            <person name="Gilbert M.K."/>
        </authorList>
    </citation>
    <scope>NUCLEOTIDE SEQUENCE [LARGE SCALE GENOMIC DNA]</scope>
    <source>
        <strain evidence="3">NRRL 26010</strain>
    </source>
</reference>
<dbReference type="Proteomes" id="UP000179179">
    <property type="component" value="Unassembled WGS sequence"/>
</dbReference>
<dbReference type="OrthoDB" id="5234614at2759"/>
<evidence type="ECO:0000256" key="1">
    <source>
        <dbReference type="SAM" id="MobiDB-lite"/>
    </source>
</evidence>